<gene>
    <name evidence="4" type="primary">LOC113213478</name>
</gene>
<dbReference type="GO" id="GO:0006508">
    <property type="term" value="P:proteolysis"/>
    <property type="evidence" value="ECO:0007669"/>
    <property type="project" value="InterPro"/>
</dbReference>
<dbReference type="CDD" id="cd00190">
    <property type="entry name" value="Tryp_SPc"/>
    <property type="match status" value="1"/>
</dbReference>
<evidence type="ECO:0000313" key="4">
    <source>
        <dbReference type="RefSeq" id="XP_026288344.1"/>
    </source>
</evidence>
<evidence type="ECO:0000256" key="1">
    <source>
        <dbReference type="SAM" id="SignalP"/>
    </source>
</evidence>
<dbReference type="InterPro" id="IPR051333">
    <property type="entry name" value="CLIP_Serine_Protease"/>
</dbReference>
<dbReference type="InterPro" id="IPR001314">
    <property type="entry name" value="Peptidase_S1A"/>
</dbReference>
<keyword evidence="3" id="KW-1185">Reference proteome</keyword>
<dbReference type="InterPro" id="IPR009003">
    <property type="entry name" value="Peptidase_S1_PA"/>
</dbReference>
<dbReference type="PRINTS" id="PR00722">
    <property type="entry name" value="CHYMOTRYPSIN"/>
</dbReference>
<dbReference type="InterPro" id="IPR001254">
    <property type="entry name" value="Trypsin_dom"/>
</dbReference>
<feature type="domain" description="Peptidase S1" evidence="2">
    <location>
        <begin position="14"/>
        <end position="254"/>
    </location>
</feature>
<dbReference type="Pfam" id="PF00089">
    <property type="entry name" value="Trypsin"/>
    <property type="match status" value="1"/>
</dbReference>
<dbReference type="RefSeq" id="XP_026288344.1">
    <property type="nucleotide sequence ID" value="XM_026432559.2"/>
</dbReference>
<dbReference type="PROSITE" id="PS50240">
    <property type="entry name" value="TRYPSIN_DOM"/>
    <property type="match status" value="1"/>
</dbReference>
<dbReference type="SUPFAM" id="SSF50494">
    <property type="entry name" value="Trypsin-like serine proteases"/>
    <property type="match status" value="1"/>
</dbReference>
<dbReference type="Gene3D" id="2.40.10.10">
    <property type="entry name" value="Trypsin-like serine proteases"/>
    <property type="match status" value="1"/>
</dbReference>
<dbReference type="AlphaFoldDB" id="A0A6J1T440"/>
<protein>
    <submittedName>
        <fullName evidence="4">Brachyurin</fullName>
    </submittedName>
</protein>
<dbReference type="PANTHER" id="PTHR24260:SF148">
    <property type="entry name" value="IP09309P-RELATED"/>
    <property type="match status" value="1"/>
</dbReference>
<proteinExistence type="predicted"/>
<dbReference type="KEGG" id="foc:113213478"/>
<dbReference type="PANTHER" id="PTHR24260">
    <property type="match status" value="1"/>
</dbReference>
<dbReference type="Proteomes" id="UP000504606">
    <property type="component" value="Unplaced"/>
</dbReference>
<accession>A0A6J1T440</accession>
<dbReference type="OrthoDB" id="5565075at2759"/>
<sequence length="266" mass="29430">MRLIAAVVCSLLAVVAGDLHVVEDVRPIPHQAALFDPSGQFFCSGVILSETAILTAGRCIFWTDDNIEIRAGIGKLDQQDDDIQKRTVSKDNRFLHQTYDILTSADDIAIIKLTEPLKLVEGVVEPVQLPGYLDERIVWEGKSVNISGWGKIGDKTSTYKNEIQRSQIKLVDLDLCKVVYGHNVIGGNKLCAASHLRKHPCTGEPGGPVTIHRQRRPLLLGIVAFGSPKGCHEEWPAVFTRVTAYLSFIEKHTGIELTKKMKKVEL</sequence>
<organism evidence="3 4">
    <name type="scientific">Frankliniella occidentalis</name>
    <name type="common">Western flower thrips</name>
    <name type="synonym">Euthrips occidentalis</name>
    <dbReference type="NCBI Taxonomy" id="133901"/>
    <lineage>
        <taxon>Eukaryota</taxon>
        <taxon>Metazoa</taxon>
        <taxon>Ecdysozoa</taxon>
        <taxon>Arthropoda</taxon>
        <taxon>Hexapoda</taxon>
        <taxon>Insecta</taxon>
        <taxon>Pterygota</taxon>
        <taxon>Neoptera</taxon>
        <taxon>Paraneoptera</taxon>
        <taxon>Thysanoptera</taxon>
        <taxon>Terebrantia</taxon>
        <taxon>Thripoidea</taxon>
        <taxon>Thripidae</taxon>
        <taxon>Frankliniella</taxon>
    </lineage>
</organism>
<feature type="signal peptide" evidence="1">
    <location>
        <begin position="1"/>
        <end position="17"/>
    </location>
</feature>
<dbReference type="SMART" id="SM00020">
    <property type="entry name" value="Tryp_SPc"/>
    <property type="match status" value="1"/>
</dbReference>
<evidence type="ECO:0000313" key="3">
    <source>
        <dbReference type="Proteomes" id="UP000504606"/>
    </source>
</evidence>
<name>A0A6J1T440_FRAOC</name>
<evidence type="ECO:0000259" key="2">
    <source>
        <dbReference type="PROSITE" id="PS50240"/>
    </source>
</evidence>
<dbReference type="InterPro" id="IPR043504">
    <property type="entry name" value="Peptidase_S1_PA_chymotrypsin"/>
</dbReference>
<feature type="chain" id="PRO_5026669691" evidence="1">
    <location>
        <begin position="18"/>
        <end position="266"/>
    </location>
</feature>
<keyword evidence="1" id="KW-0732">Signal</keyword>
<reference evidence="4" key="1">
    <citation type="submission" date="2025-08" db="UniProtKB">
        <authorList>
            <consortium name="RefSeq"/>
        </authorList>
    </citation>
    <scope>IDENTIFICATION</scope>
    <source>
        <tissue evidence="4">Whole organism</tissue>
    </source>
</reference>
<dbReference type="GeneID" id="113213478"/>
<dbReference type="GO" id="GO:0004252">
    <property type="term" value="F:serine-type endopeptidase activity"/>
    <property type="evidence" value="ECO:0007669"/>
    <property type="project" value="InterPro"/>
</dbReference>